<dbReference type="SMART" id="SM00448">
    <property type="entry name" value="REC"/>
    <property type="match status" value="1"/>
</dbReference>
<dbReference type="Proteomes" id="UP000646484">
    <property type="component" value="Unassembled WGS sequence"/>
</dbReference>
<dbReference type="CDD" id="cd17546">
    <property type="entry name" value="REC_hyHK_CKI1_RcsC-like"/>
    <property type="match status" value="1"/>
</dbReference>
<evidence type="ECO:0000259" key="8">
    <source>
        <dbReference type="PROSITE" id="PS50109"/>
    </source>
</evidence>
<keyword evidence="7" id="KW-0472">Membrane</keyword>
<dbReference type="SMART" id="SM00387">
    <property type="entry name" value="HATPase_c"/>
    <property type="match status" value="1"/>
</dbReference>
<dbReference type="CDD" id="cd00082">
    <property type="entry name" value="HisKA"/>
    <property type="match status" value="1"/>
</dbReference>
<dbReference type="InterPro" id="IPR011006">
    <property type="entry name" value="CheY-like_superfamily"/>
</dbReference>
<evidence type="ECO:0000256" key="7">
    <source>
        <dbReference type="SAM" id="Phobius"/>
    </source>
</evidence>
<evidence type="ECO:0000256" key="2">
    <source>
        <dbReference type="ARBA" id="ARBA00012438"/>
    </source>
</evidence>
<keyword evidence="7" id="KW-1133">Transmembrane helix</keyword>
<dbReference type="SMART" id="SM00388">
    <property type="entry name" value="HisKA"/>
    <property type="match status" value="1"/>
</dbReference>
<gene>
    <name evidence="10" type="ORF">H8S64_09610</name>
</gene>
<dbReference type="InterPro" id="IPR005467">
    <property type="entry name" value="His_kinase_dom"/>
</dbReference>
<feature type="transmembrane region" description="Helical" evidence="7">
    <location>
        <begin position="7"/>
        <end position="27"/>
    </location>
</feature>
<dbReference type="PROSITE" id="PS50109">
    <property type="entry name" value="HIS_KIN"/>
    <property type="match status" value="1"/>
</dbReference>
<dbReference type="EMBL" id="JACOOH010000004">
    <property type="protein sequence ID" value="MBC5621354.1"/>
    <property type="molecule type" value="Genomic_DNA"/>
</dbReference>
<dbReference type="Gene3D" id="3.30.565.10">
    <property type="entry name" value="Histidine kinase-like ATPase, C-terminal domain"/>
    <property type="match status" value="1"/>
</dbReference>
<sequence>MIHEKSYLIFKCVVMLFAYLGFTSALIPQTTEAKEQRRLLIINSYNEGAPWSQELITPITMQTAQTAGVSAEIIHMNGTFIRNKTLFKQMEDGIFTRFENKRPDYLVLIGNMAFTLRDRIKQEWGDIPMILIGNEDSFAPNEYYYTGGTLNLMDCKLTPLSQVREQYNFAYIEIPLLYEQTIDMMVQMQPQIKKIVFIADELYTNRYLDRLVHAYILAKYPTLEYEWLVGNDQNAEHLQEYLVSRDLTIGLLFSTWFYERKNVHGFPTLISGDTRMISASPHPVFALRSAYLQDGVLGGYFPERKQTQEALPALVIKMLEGKSMRNIPFIYSTKSHPVVNYIQLVQDHLSIENCLPGTKFINKPKTLWQQYSWQIIIGIIILVSLIIVAILNSLFQRKKLALFKTHNILVRNMPICYAQAAINFNKDRHVTRLTYHSTNESFNTLTKQNTDNDQQHPLFPVEYISPFIETVFQKESSVTFTHYFKQTNTFYEFIICQSAEENVIDIFGLDVTSRSKAENDLRESARKLDMTLSVARIIPWRWDLKNHKIACEVQRVLSHMNFTKQEGSTHSIHIIEESEYFQRIHPEDVARVKQIHHDFLNGKLQYTKAEFRIVSQKAGKEHIDWLEINAAVSQCDNTEHPTALIGSLLLITERKKQEQALISAREKAKESDRLKSAFLANMSHEIRTPLNAIVGFSNLLTTTEDEEQKQQFIGIIENNNQLLLQLINDVLDLAKVESNTLDFNYQSTDLNELIRSVESTVRLRVQPGVILNFTLGAADCYIQTEPNRLSQVLINLLTNACKFTPKGCITFGYELQEDEIRFFVRDTGLGISQEGQKRIFERFTKLNDFAQGTGLGLSICKSIVEKMSGRIGVESDGEGKGSTFWFTIPYLTATTEESKPVIIEIQKECIKQKDITILIAEDNESNYLLFQSILGSKYKLIHAWNGQEAVELYQQHKPQIIIMDINMPKMDGYEATREIRKFSDSVPIIAVTAYAFASDKERIMKNGFNSYVSKPLNANKLIQELKTALNSSFTLV</sequence>
<evidence type="ECO:0000256" key="3">
    <source>
        <dbReference type="ARBA" id="ARBA00022553"/>
    </source>
</evidence>
<dbReference type="SUPFAM" id="SSF55874">
    <property type="entry name" value="ATPase domain of HSP90 chaperone/DNA topoisomerase II/histidine kinase"/>
    <property type="match status" value="1"/>
</dbReference>
<evidence type="ECO:0000256" key="1">
    <source>
        <dbReference type="ARBA" id="ARBA00000085"/>
    </source>
</evidence>
<keyword evidence="7" id="KW-0812">Transmembrane</keyword>
<reference evidence="10 11" key="1">
    <citation type="submission" date="2020-08" db="EMBL/GenBank/DDBJ databases">
        <title>Genome public.</title>
        <authorList>
            <person name="Liu C."/>
            <person name="Sun Q."/>
        </authorList>
    </citation>
    <scope>NUCLEOTIDE SEQUENCE [LARGE SCALE GENOMIC DNA]</scope>
    <source>
        <strain evidence="10 11">NSJ-56</strain>
    </source>
</reference>
<keyword evidence="5" id="KW-0418">Kinase</keyword>
<evidence type="ECO:0000256" key="5">
    <source>
        <dbReference type="ARBA" id="ARBA00022777"/>
    </source>
</evidence>
<evidence type="ECO:0000313" key="10">
    <source>
        <dbReference type="EMBL" id="MBC5621354.1"/>
    </source>
</evidence>
<proteinExistence type="predicted"/>
<dbReference type="SUPFAM" id="SSF52172">
    <property type="entry name" value="CheY-like"/>
    <property type="match status" value="1"/>
</dbReference>
<dbReference type="EC" id="2.7.13.3" evidence="2"/>
<dbReference type="Gene3D" id="3.40.50.2300">
    <property type="match status" value="3"/>
</dbReference>
<dbReference type="PANTHER" id="PTHR43047:SF72">
    <property type="entry name" value="OSMOSENSING HISTIDINE PROTEIN KINASE SLN1"/>
    <property type="match status" value="1"/>
</dbReference>
<organism evidence="10 11">
    <name type="scientific">Butyricimonas hominis</name>
    <dbReference type="NCBI Taxonomy" id="2763032"/>
    <lineage>
        <taxon>Bacteria</taxon>
        <taxon>Pseudomonadati</taxon>
        <taxon>Bacteroidota</taxon>
        <taxon>Bacteroidia</taxon>
        <taxon>Bacteroidales</taxon>
        <taxon>Odoribacteraceae</taxon>
        <taxon>Butyricimonas</taxon>
    </lineage>
</organism>
<dbReference type="InterPro" id="IPR003594">
    <property type="entry name" value="HATPase_dom"/>
</dbReference>
<keyword evidence="11" id="KW-1185">Reference proteome</keyword>
<evidence type="ECO:0000313" key="11">
    <source>
        <dbReference type="Proteomes" id="UP000646484"/>
    </source>
</evidence>
<keyword evidence="3 6" id="KW-0597">Phosphoprotein</keyword>
<dbReference type="Gene3D" id="1.10.287.130">
    <property type="match status" value="1"/>
</dbReference>
<dbReference type="CDD" id="cd16922">
    <property type="entry name" value="HATPase_EvgS-ArcB-TorS-like"/>
    <property type="match status" value="1"/>
</dbReference>
<dbReference type="PRINTS" id="PR00344">
    <property type="entry name" value="BCTRLSENSOR"/>
</dbReference>
<comment type="catalytic activity">
    <reaction evidence="1">
        <text>ATP + protein L-histidine = ADP + protein N-phospho-L-histidine.</text>
        <dbReference type="EC" id="2.7.13.3"/>
    </reaction>
</comment>
<dbReference type="InterPro" id="IPR036890">
    <property type="entry name" value="HATPase_C_sf"/>
</dbReference>
<dbReference type="InterPro" id="IPR001789">
    <property type="entry name" value="Sig_transdc_resp-reg_receiver"/>
</dbReference>
<keyword evidence="4" id="KW-0808">Transferase</keyword>
<evidence type="ECO:0000256" key="4">
    <source>
        <dbReference type="ARBA" id="ARBA00022679"/>
    </source>
</evidence>
<accession>A0ABR7D093</accession>
<dbReference type="InterPro" id="IPR003661">
    <property type="entry name" value="HisK_dim/P_dom"/>
</dbReference>
<dbReference type="Pfam" id="PF00512">
    <property type="entry name" value="HisKA"/>
    <property type="match status" value="1"/>
</dbReference>
<dbReference type="InterPro" id="IPR036097">
    <property type="entry name" value="HisK_dim/P_sf"/>
</dbReference>
<feature type="domain" description="Response regulatory" evidence="9">
    <location>
        <begin position="916"/>
        <end position="1029"/>
    </location>
</feature>
<dbReference type="InterPro" id="IPR004358">
    <property type="entry name" value="Sig_transdc_His_kin-like_C"/>
</dbReference>
<name>A0ABR7D093_9BACT</name>
<evidence type="ECO:0000256" key="6">
    <source>
        <dbReference type="PROSITE-ProRule" id="PRU00169"/>
    </source>
</evidence>
<feature type="transmembrane region" description="Helical" evidence="7">
    <location>
        <begin position="371"/>
        <end position="395"/>
    </location>
</feature>
<dbReference type="Pfam" id="PF00072">
    <property type="entry name" value="Response_reg"/>
    <property type="match status" value="1"/>
</dbReference>
<dbReference type="Pfam" id="PF02518">
    <property type="entry name" value="HATPase_c"/>
    <property type="match status" value="1"/>
</dbReference>
<dbReference type="SUPFAM" id="SSF47384">
    <property type="entry name" value="Homodimeric domain of signal transducing histidine kinase"/>
    <property type="match status" value="1"/>
</dbReference>
<feature type="modified residue" description="4-aspartylphosphate" evidence="6">
    <location>
        <position position="964"/>
    </location>
</feature>
<dbReference type="PANTHER" id="PTHR43047">
    <property type="entry name" value="TWO-COMPONENT HISTIDINE PROTEIN KINASE"/>
    <property type="match status" value="1"/>
</dbReference>
<protein>
    <recommendedName>
        <fullName evidence="2">histidine kinase</fullName>
        <ecNumber evidence="2">2.7.13.3</ecNumber>
    </recommendedName>
</protein>
<dbReference type="PROSITE" id="PS50110">
    <property type="entry name" value="RESPONSE_REGULATORY"/>
    <property type="match status" value="1"/>
</dbReference>
<dbReference type="Gene3D" id="3.30.450.20">
    <property type="entry name" value="PAS domain"/>
    <property type="match status" value="1"/>
</dbReference>
<evidence type="ECO:0000259" key="9">
    <source>
        <dbReference type="PROSITE" id="PS50110"/>
    </source>
</evidence>
<comment type="caution">
    <text evidence="10">The sequence shown here is derived from an EMBL/GenBank/DDBJ whole genome shotgun (WGS) entry which is preliminary data.</text>
</comment>
<feature type="domain" description="Histidine kinase" evidence="8">
    <location>
        <begin position="681"/>
        <end position="892"/>
    </location>
</feature>